<feature type="domain" description="PID" evidence="3">
    <location>
        <begin position="109"/>
        <end position="144"/>
    </location>
</feature>
<dbReference type="InterPro" id="IPR006020">
    <property type="entry name" value="PTB/PI_dom"/>
</dbReference>
<dbReference type="CDD" id="cd01212">
    <property type="entry name" value="PTB_JIP"/>
    <property type="match status" value="1"/>
</dbReference>
<dbReference type="InterPro" id="IPR047178">
    <property type="entry name" value="JIP1_scaffold"/>
</dbReference>
<dbReference type="Gene3D" id="2.30.29.30">
    <property type="entry name" value="Pleckstrin-homology domain (PH domain)/Phosphotyrosine-binding domain (PTB)"/>
    <property type="match status" value="2"/>
</dbReference>
<evidence type="ECO:0000256" key="2">
    <source>
        <dbReference type="ARBA" id="ARBA00022490"/>
    </source>
</evidence>
<accession>A0A671MMR6</accession>
<dbReference type="GO" id="GO:0005737">
    <property type="term" value="C:cytoplasm"/>
    <property type="evidence" value="ECO:0007669"/>
    <property type="project" value="UniProtKB-SubCell"/>
</dbReference>
<dbReference type="SMART" id="SM00462">
    <property type="entry name" value="PTB"/>
    <property type="match status" value="1"/>
</dbReference>
<protein>
    <recommendedName>
        <fullName evidence="3">PID domain-containing protein</fullName>
    </recommendedName>
</protein>
<keyword evidence="2" id="KW-0963">Cytoplasm</keyword>
<dbReference type="PANTHER" id="PTHR47437">
    <property type="entry name" value="JNK-INTERACTING PROTEIN 1-LIKE PROTEIN"/>
    <property type="match status" value="1"/>
</dbReference>
<dbReference type="GO" id="GO:0007254">
    <property type="term" value="P:JNK cascade"/>
    <property type="evidence" value="ECO:0007669"/>
    <property type="project" value="TreeGrafter"/>
</dbReference>
<dbReference type="SUPFAM" id="SSF50729">
    <property type="entry name" value="PH domain-like"/>
    <property type="match status" value="1"/>
</dbReference>
<dbReference type="GO" id="GO:0005078">
    <property type="term" value="F:MAP-kinase scaffold activity"/>
    <property type="evidence" value="ECO:0007669"/>
    <property type="project" value="TreeGrafter"/>
</dbReference>
<evidence type="ECO:0000259" key="3">
    <source>
        <dbReference type="PROSITE" id="PS01179"/>
    </source>
</evidence>
<keyword evidence="5" id="KW-1185">Reference proteome</keyword>
<dbReference type="Pfam" id="PF00640">
    <property type="entry name" value="PID"/>
    <property type="match status" value="2"/>
</dbReference>
<reference evidence="4" key="1">
    <citation type="submission" date="2025-08" db="UniProtKB">
        <authorList>
            <consortium name="Ensembl"/>
        </authorList>
    </citation>
    <scope>IDENTIFICATION</scope>
</reference>
<dbReference type="PANTHER" id="PTHR47437:SF3">
    <property type="entry name" value="C-JUN-AMINO-TERMINAL KINASE-INTERACTING PROTEIN 1"/>
    <property type="match status" value="1"/>
</dbReference>
<dbReference type="GO" id="GO:0046328">
    <property type="term" value="P:regulation of JNK cascade"/>
    <property type="evidence" value="ECO:0007669"/>
    <property type="project" value="InterPro"/>
</dbReference>
<evidence type="ECO:0000313" key="4">
    <source>
        <dbReference type="Ensembl" id="ENSSANP00000034007.1"/>
    </source>
</evidence>
<dbReference type="AlphaFoldDB" id="A0A671MMR6"/>
<dbReference type="PROSITE" id="PS01179">
    <property type="entry name" value="PID"/>
    <property type="match status" value="1"/>
</dbReference>
<organism evidence="4 5">
    <name type="scientific">Sinocyclocheilus anshuiensis</name>
    <dbReference type="NCBI Taxonomy" id="1608454"/>
    <lineage>
        <taxon>Eukaryota</taxon>
        <taxon>Metazoa</taxon>
        <taxon>Chordata</taxon>
        <taxon>Craniata</taxon>
        <taxon>Vertebrata</taxon>
        <taxon>Euteleostomi</taxon>
        <taxon>Actinopterygii</taxon>
        <taxon>Neopterygii</taxon>
        <taxon>Teleostei</taxon>
        <taxon>Ostariophysi</taxon>
        <taxon>Cypriniformes</taxon>
        <taxon>Cyprinidae</taxon>
        <taxon>Cyprininae</taxon>
        <taxon>Sinocyclocheilus</taxon>
    </lineage>
</organism>
<evidence type="ECO:0000313" key="5">
    <source>
        <dbReference type="Proteomes" id="UP000472260"/>
    </source>
</evidence>
<evidence type="ECO:0000256" key="1">
    <source>
        <dbReference type="ARBA" id="ARBA00004496"/>
    </source>
</evidence>
<sequence length="155" mass="17806">MRTGSKGIFPAFYAVKVTKDELVKSDWMDKFWVKFLGSVQVPYHKGNDVLCAAMHKIASNRRTTMRFNPPSPCILEINTQGLKIIVQDDCRTSGRVCILYFGVITKHPAYQRFACHVFFSDDTTTKLAESVGKAFQQFYKEHMEYSCPTEDIFLE</sequence>
<dbReference type="GO" id="GO:0008432">
    <property type="term" value="F:JUN kinase binding"/>
    <property type="evidence" value="ECO:0007669"/>
    <property type="project" value="TreeGrafter"/>
</dbReference>
<proteinExistence type="predicted"/>
<comment type="subcellular location">
    <subcellularLocation>
        <location evidence="1">Cytoplasm</location>
    </subcellularLocation>
</comment>
<dbReference type="Ensembl" id="ENSSANT00000036213.1">
    <property type="protein sequence ID" value="ENSSANP00000034007.1"/>
    <property type="gene ID" value="ENSSANG00000017357.1"/>
</dbReference>
<reference evidence="4" key="2">
    <citation type="submission" date="2025-09" db="UniProtKB">
        <authorList>
            <consortium name="Ensembl"/>
        </authorList>
    </citation>
    <scope>IDENTIFICATION</scope>
</reference>
<name>A0A671MMR6_9TELE</name>
<dbReference type="InterPro" id="IPR011993">
    <property type="entry name" value="PH-like_dom_sf"/>
</dbReference>
<dbReference type="Proteomes" id="UP000472260">
    <property type="component" value="Unassembled WGS sequence"/>
</dbReference>